<organism evidence="2 3">
    <name type="scientific">Polaromonas jejuensis</name>
    <dbReference type="NCBI Taxonomy" id="457502"/>
    <lineage>
        <taxon>Bacteria</taxon>
        <taxon>Pseudomonadati</taxon>
        <taxon>Pseudomonadota</taxon>
        <taxon>Betaproteobacteria</taxon>
        <taxon>Burkholderiales</taxon>
        <taxon>Comamonadaceae</taxon>
        <taxon>Polaromonas</taxon>
    </lineage>
</organism>
<evidence type="ECO:0000259" key="1">
    <source>
        <dbReference type="Pfam" id="PF01844"/>
    </source>
</evidence>
<accession>A0ABW0Q750</accession>
<feature type="domain" description="HNH" evidence="1">
    <location>
        <begin position="9"/>
        <end position="63"/>
    </location>
</feature>
<dbReference type="RefSeq" id="WP_068834932.1">
    <property type="nucleotide sequence ID" value="NZ_JBHSMX010000004.1"/>
</dbReference>
<proteinExistence type="predicted"/>
<dbReference type="EMBL" id="JBHSMX010000004">
    <property type="protein sequence ID" value="MFC5519747.1"/>
    <property type="molecule type" value="Genomic_DNA"/>
</dbReference>
<keyword evidence="2" id="KW-0540">Nuclease</keyword>
<gene>
    <name evidence="2" type="ORF">ACFPP7_02285</name>
</gene>
<dbReference type="InterPro" id="IPR002711">
    <property type="entry name" value="HNH"/>
</dbReference>
<evidence type="ECO:0000313" key="3">
    <source>
        <dbReference type="Proteomes" id="UP001596084"/>
    </source>
</evidence>
<keyword evidence="3" id="KW-1185">Reference proteome</keyword>
<name>A0ABW0Q750_9BURK</name>
<sequence length="86" mass="9360">MAKTGKLECEACAFDFAQAFGELGEGFIEAHHRVPVHRLGGTTKTKAEDLALVCPNCHRMLHRSDPHLSVDELRELLASRSCGNAG</sequence>
<dbReference type="CDD" id="cd00085">
    <property type="entry name" value="HNHc"/>
    <property type="match status" value="1"/>
</dbReference>
<keyword evidence="2" id="KW-0378">Hydrolase</keyword>
<keyword evidence="2" id="KW-0255">Endonuclease</keyword>
<evidence type="ECO:0000313" key="2">
    <source>
        <dbReference type="EMBL" id="MFC5519747.1"/>
    </source>
</evidence>
<dbReference type="Proteomes" id="UP001596084">
    <property type="component" value="Unassembled WGS sequence"/>
</dbReference>
<dbReference type="GO" id="GO:0004519">
    <property type="term" value="F:endonuclease activity"/>
    <property type="evidence" value="ECO:0007669"/>
    <property type="project" value="UniProtKB-KW"/>
</dbReference>
<protein>
    <submittedName>
        <fullName evidence="2">HNH endonuclease</fullName>
    </submittedName>
</protein>
<dbReference type="Pfam" id="PF01844">
    <property type="entry name" value="HNH"/>
    <property type="match status" value="1"/>
</dbReference>
<dbReference type="InterPro" id="IPR003615">
    <property type="entry name" value="HNH_nuc"/>
</dbReference>
<comment type="caution">
    <text evidence="2">The sequence shown here is derived from an EMBL/GenBank/DDBJ whole genome shotgun (WGS) entry which is preliminary data.</text>
</comment>
<reference evidence="3" key="1">
    <citation type="journal article" date="2019" name="Int. J. Syst. Evol. Microbiol.">
        <title>The Global Catalogue of Microorganisms (GCM) 10K type strain sequencing project: providing services to taxonomists for standard genome sequencing and annotation.</title>
        <authorList>
            <consortium name="The Broad Institute Genomics Platform"/>
            <consortium name="The Broad Institute Genome Sequencing Center for Infectious Disease"/>
            <person name="Wu L."/>
            <person name="Ma J."/>
        </authorList>
    </citation>
    <scope>NUCLEOTIDE SEQUENCE [LARGE SCALE GENOMIC DNA]</scope>
    <source>
        <strain evidence="3">CGMCC 4.7277</strain>
    </source>
</reference>